<dbReference type="GO" id="GO:0020037">
    <property type="term" value="F:heme binding"/>
    <property type="evidence" value="ECO:0007669"/>
    <property type="project" value="InterPro"/>
</dbReference>
<feature type="non-terminal residue" evidence="10">
    <location>
        <position position="1"/>
    </location>
</feature>
<dbReference type="GO" id="GO:0016705">
    <property type="term" value="F:oxidoreductase activity, acting on paired donors, with incorporation or reduction of molecular oxygen"/>
    <property type="evidence" value="ECO:0007669"/>
    <property type="project" value="InterPro"/>
</dbReference>
<dbReference type="FunFam" id="1.10.630.10:FF:000126">
    <property type="entry name" value="Predicted protein"/>
    <property type="match status" value="1"/>
</dbReference>
<dbReference type="PANTHER" id="PTHR47950">
    <property type="entry name" value="CYTOCHROME P450, FAMILY 76, SUBFAMILY C, POLYPEPTIDE 5-RELATED"/>
    <property type="match status" value="1"/>
</dbReference>
<name>A0A7J6VGM6_THATH</name>
<dbReference type="InterPro" id="IPR002401">
    <property type="entry name" value="Cyt_P450_E_grp-I"/>
</dbReference>
<dbReference type="GO" id="GO:0004497">
    <property type="term" value="F:monooxygenase activity"/>
    <property type="evidence" value="ECO:0007669"/>
    <property type="project" value="UniProtKB-KW"/>
</dbReference>
<dbReference type="Pfam" id="PF00067">
    <property type="entry name" value="p450"/>
    <property type="match status" value="1"/>
</dbReference>
<dbReference type="EMBL" id="JABWDY010032329">
    <property type="protein sequence ID" value="KAF5184264.1"/>
    <property type="molecule type" value="Genomic_DNA"/>
</dbReference>
<evidence type="ECO:0000256" key="1">
    <source>
        <dbReference type="ARBA" id="ARBA00001971"/>
    </source>
</evidence>
<comment type="caution">
    <text evidence="10">The sequence shown here is derived from an EMBL/GenBank/DDBJ whole genome shotgun (WGS) entry which is preliminary data.</text>
</comment>
<keyword evidence="6 8" id="KW-0408">Iron</keyword>
<evidence type="ECO:0000256" key="7">
    <source>
        <dbReference type="ARBA" id="ARBA00023033"/>
    </source>
</evidence>
<gene>
    <name evidence="10" type="ORF">FRX31_026150</name>
</gene>
<dbReference type="PROSITE" id="PS00086">
    <property type="entry name" value="CYTOCHROME_P450"/>
    <property type="match status" value="1"/>
</dbReference>
<dbReference type="GO" id="GO:0044550">
    <property type="term" value="P:secondary metabolite biosynthetic process"/>
    <property type="evidence" value="ECO:0007669"/>
    <property type="project" value="UniProtKB-ARBA"/>
</dbReference>
<evidence type="ECO:0000256" key="5">
    <source>
        <dbReference type="ARBA" id="ARBA00023002"/>
    </source>
</evidence>
<evidence type="ECO:0000256" key="8">
    <source>
        <dbReference type="PIRSR" id="PIRSR602401-1"/>
    </source>
</evidence>
<organism evidence="10 11">
    <name type="scientific">Thalictrum thalictroides</name>
    <name type="common">Rue-anemone</name>
    <name type="synonym">Anemone thalictroides</name>
    <dbReference type="NCBI Taxonomy" id="46969"/>
    <lineage>
        <taxon>Eukaryota</taxon>
        <taxon>Viridiplantae</taxon>
        <taxon>Streptophyta</taxon>
        <taxon>Embryophyta</taxon>
        <taxon>Tracheophyta</taxon>
        <taxon>Spermatophyta</taxon>
        <taxon>Magnoliopsida</taxon>
        <taxon>Ranunculales</taxon>
        <taxon>Ranunculaceae</taxon>
        <taxon>Thalictroideae</taxon>
        <taxon>Thalictrum</taxon>
    </lineage>
</organism>
<dbReference type="AlphaFoldDB" id="A0A7J6VGM6"/>
<dbReference type="InterPro" id="IPR036396">
    <property type="entry name" value="Cyt_P450_sf"/>
</dbReference>
<accession>A0A7J6VGM6</accession>
<comment type="cofactor">
    <cofactor evidence="1 8">
        <name>heme</name>
        <dbReference type="ChEBI" id="CHEBI:30413"/>
    </cofactor>
</comment>
<protein>
    <submittedName>
        <fullName evidence="10">(S)-N-methylcoclaurine 3'-hydroxylase isozyme</fullName>
    </submittedName>
</protein>
<dbReference type="OrthoDB" id="6764281at2759"/>
<keyword evidence="7 9" id="KW-0503">Monooxygenase</keyword>
<evidence type="ECO:0000256" key="4">
    <source>
        <dbReference type="ARBA" id="ARBA00022723"/>
    </source>
</evidence>
<reference evidence="10 11" key="1">
    <citation type="submission" date="2020-06" db="EMBL/GenBank/DDBJ databases">
        <title>Transcriptomic and genomic resources for Thalictrum thalictroides and T. hernandezii: Facilitating candidate gene discovery in an emerging model plant lineage.</title>
        <authorList>
            <person name="Arias T."/>
            <person name="Riano-Pachon D.M."/>
            <person name="Di Stilio V.S."/>
        </authorList>
    </citation>
    <scope>NUCLEOTIDE SEQUENCE [LARGE SCALE GENOMIC DNA]</scope>
    <source>
        <strain evidence="11">cv. WT478/WT964</strain>
        <tissue evidence="10">Leaves</tissue>
    </source>
</reference>
<dbReference type="GO" id="GO:0005506">
    <property type="term" value="F:iron ion binding"/>
    <property type="evidence" value="ECO:0007669"/>
    <property type="project" value="InterPro"/>
</dbReference>
<dbReference type="PRINTS" id="PR00463">
    <property type="entry name" value="EP450I"/>
</dbReference>
<evidence type="ECO:0000256" key="3">
    <source>
        <dbReference type="ARBA" id="ARBA00022617"/>
    </source>
</evidence>
<feature type="binding site" description="axial binding residue" evidence="8">
    <location>
        <position position="143"/>
    </location>
    <ligand>
        <name>heme</name>
        <dbReference type="ChEBI" id="CHEBI:30413"/>
    </ligand>
    <ligandPart>
        <name>Fe</name>
        <dbReference type="ChEBI" id="CHEBI:18248"/>
    </ligandPart>
</feature>
<proteinExistence type="inferred from homology"/>
<evidence type="ECO:0000313" key="10">
    <source>
        <dbReference type="EMBL" id="KAF5184264.1"/>
    </source>
</evidence>
<dbReference type="Gene3D" id="1.10.630.10">
    <property type="entry name" value="Cytochrome P450"/>
    <property type="match status" value="1"/>
</dbReference>
<dbReference type="InterPro" id="IPR001128">
    <property type="entry name" value="Cyt_P450"/>
</dbReference>
<evidence type="ECO:0000256" key="9">
    <source>
        <dbReference type="RuleBase" id="RU000461"/>
    </source>
</evidence>
<dbReference type="SUPFAM" id="SSF48264">
    <property type="entry name" value="Cytochrome P450"/>
    <property type="match status" value="1"/>
</dbReference>
<dbReference type="PRINTS" id="PR00385">
    <property type="entry name" value="P450"/>
</dbReference>
<evidence type="ECO:0000256" key="6">
    <source>
        <dbReference type="ARBA" id="ARBA00023004"/>
    </source>
</evidence>
<keyword evidence="5 9" id="KW-0560">Oxidoreductase</keyword>
<comment type="similarity">
    <text evidence="2 9">Belongs to the cytochrome P450 family.</text>
</comment>
<keyword evidence="11" id="KW-1185">Reference proteome</keyword>
<evidence type="ECO:0000256" key="2">
    <source>
        <dbReference type="ARBA" id="ARBA00010617"/>
    </source>
</evidence>
<keyword evidence="3 8" id="KW-0349">Heme</keyword>
<dbReference type="InterPro" id="IPR017972">
    <property type="entry name" value="Cyt_P450_CS"/>
</dbReference>
<evidence type="ECO:0000313" key="11">
    <source>
        <dbReference type="Proteomes" id="UP000554482"/>
    </source>
</evidence>
<sequence length="207" mass="23200">EIFGAGTETSASTIEWAITELTKNPRVTSKLHAELINVVGDKTVKESNIPHLPYLQAIVKETLRLHPATPLLLPRRALETCKVMNYTIPKECQIMVNAWAIGRDPKTWDDPLAFKPERFMNSSVDYKGNDFELIPFGGGRRICPGLPLASQFLSLIVATLVQNFEWSLPQGMNTNELTMDEKFGLTLQKDPPLLIVLKARTSIKLQD</sequence>
<dbReference type="PANTHER" id="PTHR47950:SF49">
    <property type="entry name" value="CYTOCHROME P450"/>
    <property type="match status" value="1"/>
</dbReference>
<keyword evidence="4 8" id="KW-0479">Metal-binding</keyword>
<dbReference type="Proteomes" id="UP000554482">
    <property type="component" value="Unassembled WGS sequence"/>
</dbReference>